<dbReference type="Pfam" id="PF13730">
    <property type="entry name" value="HTH_36"/>
    <property type="match status" value="1"/>
</dbReference>
<feature type="compositionally biased region" description="Polar residues" evidence="1">
    <location>
        <begin position="95"/>
        <end position="117"/>
    </location>
</feature>
<evidence type="ECO:0000313" key="2">
    <source>
        <dbReference type="EMBL" id="TCU25300.1"/>
    </source>
</evidence>
<reference evidence="2 3" key="1">
    <citation type="submission" date="2019-03" db="EMBL/GenBank/DDBJ databases">
        <title>Genomic Encyclopedia of Type Strains, Phase IV (KMG-V): Genome sequencing to study the core and pangenomes of soil and plant-associated prokaryotes.</title>
        <authorList>
            <person name="Whitman W."/>
        </authorList>
    </citation>
    <scope>NUCLEOTIDE SEQUENCE [LARGE SCALE GENOMIC DNA]</scope>
    <source>
        <strain evidence="2 3">FB403</strain>
    </source>
</reference>
<evidence type="ECO:0000256" key="1">
    <source>
        <dbReference type="SAM" id="MobiDB-lite"/>
    </source>
</evidence>
<feature type="region of interest" description="Disordered" evidence="1">
    <location>
        <begin position="95"/>
        <end position="120"/>
    </location>
</feature>
<sequence length="389" mass="44005">MSHKATMWAVTVRGISCAEARVLWHLADCHNPVEGCFPSQDYLADACEIDVRSVRRHLDSLRGKGMINWAEQRDGKYRKNNRYALAFEEGFRPAQTNYQPDNLSGSENASTGQNSQFEPDKIDVLNRTLESSTYKPVIEPVTEPGERAGEREGLEDPKRVERDFKRWFPIWPTYVADSEREARKVWFELSSEERADCLERTSAYIAAVKATGRTKGWQAASVYLSTKAWQKLSDPKSDIAPPSVHNPFSRAWSALRLAELLKPMATAMPALTLYQRGQVAAGGDAARLVDRERREKYGWPKVNTMHQFAERAQGSTVSPDLVAISEGFEKVHRDSELAGRWKALHERMGWPWLPSTGHEWLYFPPGGPEEAMIEFKAAVARERGHDDAA</sequence>
<gene>
    <name evidence="2" type="ORF">EV131_105414</name>
</gene>
<dbReference type="Proteomes" id="UP000295021">
    <property type="component" value="Unassembled WGS sequence"/>
</dbReference>
<dbReference type="InterPro" id="IPR036388">
    <property type="entry name" value="WH-like_DNA-bd_sf"/>
</dbReference>
<dbReference type="InterPro" id="IPR036390">
    <property type="entry name" value="WH_DNA-bd_sf"/>
</dbReference>
<dbReference type="AlphaFoldDB" id="A0AAX2QMP0"/>
<comment type="caution">
    <text evidence="2">The sequence shown here is derived from an EMBL/GenBank/DDBJ whole genome shotgun (WGS) entry which is preliminary data.</text>
</comment>
<evidence type="ECO:0000313" key="3">
    <source>
        <dbReference type="Proteomes" id="UP000295021"/>
    </source>
</evidence>
<dbReference type="RefSeq" id="WP_132611409.1">
    <property type="nucleotide sequence ID" value="NZ_SMBI01000005.1"/>
</dbReference>
<name>A0AAX2QMP0_9HYPH</name>
<dbReference type="SUPFAM" id="SSF46785">
    <property type="entry name" value="Winged helix' DNA-binding domain"/>
    <property type="match status" value="1"/>
</dbReference>
<dbReference type="Gene3D" id="1.10.10.10">
    <property type="entry name" value="Winged helix-like DNA-binding domain superfamily/Winged helix DNA-binding domain"/>
    <property type="match status" value="1"/>
</dbReference>
<protein>
    <submittedName>
        <fullName evidence="2">Helix-turn-helix protein</fullName>
    </submittedName>
</protein>
<accession>A0AAX2QMP0</accession>
<dbReference type="EMBL" id="SMBI01000005">
    <property type="protein sequence ID" value="TCU25300.1"/>
    <property type="molecule type" value="Genomic_DNA"/>
</dbReference>
<proteinExistence type="predicted"/>
<organism evidence="2 3">
    <name type="scientific">Rhizobium laguerreae</name>
    <dbReference type="NCBI Taxonomy" id="1076926"/>
    <lineage>
        <taxon>Bacteria</taxon>
        <taxon>Pseudomonadati</taxon>
        <taxon>Pseudomonadota</taxon>
        <taxon>Alphaproteobacteria</taxon>
        <taxon>Hyphomicrobiales</taxon>
        <taxon>Rhizobiaceae</taxon>
        <taxon>Rhizobium/Agrobacterium group</taxon>
        <taxon>Rhizobium</taxon>
    </lineage>
</organism>